<proteinExistence type="predicted"/>
<name>S0FG81_RUMCE</name>
<evidence type="ECO:0000313" key="3">
    <source>
        <dbReference type="Proteomes" id="UP000014155"/>
    </source>
</evidence>
<feature type="transmembrane region" description="Helical" evidence="1">
    <location>
        <begin position="103"/>
        <end position="121"/>
    </location>
</feature>
<dbReference type="STRING" id="1195236.CTER_3969"/>
<evidence type="ECO:0000256" key="1">
    <source>
        <dbReference type="SAM" id="Phobius"/>
    </source>
</evidence>
<gene>
    <name evidence="2" type="ORF">CTER_3969</name>
</gene>
<dbReference type="PATRIC" id="fig|1195236.3.peg.4180"/>
<sequence>MNNKTVPERKITAQEMEGSYYLFIPKGEMRMKKMGIATKIVTLSVINSLIVAVVNVAASVISRMGTGVPGTSSADFAGSQAASSVADPARIQGEFSFLPPTQVLAGLLISMIIGIVMAYIVGKIISKPIITVTGITKKTSGI</sequence>
<protein>
    <submittedName>
        <fullName evidence="2">Uncharacterized protein</fullName>
    </submittedName>
</protein>
<dbReference type="EMBL" id="AORV01000057">
    <property type="protein sequence ID" value="EMS70310.1"/>
    <property type="molecule type" value="Genomic_DNA"/>
</dbReference>
<evidence type="ECO:0000313" key="2">
    <source>
        <dbReference type="EMBL" id="EMS70310.1"/>
    </source>
</evidence>
<feature type="transmembrane region" description="Helical" evidence="1">
    <location>
        <begin position="40"/>
        <end position="61"/>
    </location>
</feature>
<organism evidence="2 3">
    <name type="scientific">Ruminiclostridium cellobioparum subsp. termitidis CT1112</name>
    <dbReference type="NCBI Taxonomy" id="1195236"/>
    <lineage>
        <taxon>Bacteria</taxon>
        <taxon>Bacillati</taxon>
        <taxon>Bacillota</taxon>
        <taxon>Clostridia</taxon>
        <taxon>Eubacteriales</taxon>
        <taxon>Oscillospiraceae</taxon>
        <taxon>Ruminiclostridium</taxon>
    </lineage>
</organism>
<keyword evidence="3" id="KW-1185">Reference proteome</keyword>
<keyword evidence="1" id="KW-0472">Membrane</keyword>
<keyword evidence="1" id="KW-0812">Transmembrane</keyword>
<keyword evidence="1" id="KW-1133">Transmembrane helix</keyword>
<dbReference type="Proteomes" id="UP000014155">
    <property type="component" value="Unassembled WGS sequence"/>
</dbReference>
<comment type="caution">
    <text evidence="2">The sequence shown here is derived from an EMBL/GenBank/DDBJ whole genome shotgun (WGS) entry which is preliminary data.</text>
</comment>
<reference evidence="2 3" key="1">
    <citation type="journal article" date="2013" name="Genome Announc.">
        <title>Draft Genome Sequence of the Cellulolytic, Mesophilic, Anaerobic Bacterium Clostridium termitidis Strain CT1112 (DSM 5398).</title>
        <authorList>
            <person name="Lal S."/>
            <person name="Ramachandran U."/>
            <person name="Zhang X."/>
            <person name="Munir R."/>
            <person name="Sparling R."/>
            <person name="Levin D.B."/>
        </authorList>
    </citation>
    <scope>NUCLEOTIDE SEQUENCE [LARGE SCALE GENOMIC DNA]</scope>
    <source>
        <strain evidence="2 3">CT1112</strain>
    </source>
</reference>
<accession>S0FG81</accession>
<dbReference type="AlphaFoldDB" id="S0FG81"/>